<dbReference type="PANTHER" id="PTHR42928">
    <property type="entry name" value="TRICARBOXYLATE-BINDING PROTEIN"/>
    <property type="match status" value="1"/>
</dbReference>
<dbReference type="Gene3D" id="3.40.190.150">
    <property type="entry name" value="Bordetella uptake gene, domain 1"/>
    <property type="match status" value="1"/>
</dbReference>
<evidence type="ECO:0008006" key="4">
    <source>
        <dbReference type="Google" id="ProtNLM"/>
    </source>
</evidence>
<gene>
    <name evidence="2" type="ORF">B4167_3622</name>
</gene>
<dbReference type="AlphaFoldDB" id="A0ABD4A3F8"/>
<accession>A0ABD4A3F8</accession>
<dbReference type="EMBL" id="JXLU01000126">
    <property type="protein sequence ID" value="KIO71493.1"/>
    <property type="molecule type" value="Genomic_DNA"/>
</dbReference>
<dbReference type="Proteomes" id="UP000032076">
    <property type="component" value="Unassembled WGS sequence"/>
</dbReference>
<organism evidence="2 3">
    <name type="scientific">Caldibacillus thermoamylovorans</name>
    <dbReference type="NCBI Taxonomy" id="35841"/>
    <lineage>
        <taxon>Bacteria</taxon>
        <taxon>Bacillati</taxon>
        <taxon>Bacillota</taxon>
        <taxon>Bacilli</taxon>
        <taxon>Bacillales</taxon>
        <taxon>Bacillaceae</taxon>
        <taxon>Caldibacillus</taxon>
    </lineage>
</organism>
<dbReference type="InterPro" id="IPR042100">
    <property type="entry name" value="Bug_dom1"/>
</dbReference>
<protein>
    <recommendedName>
        <fullName evidence="4">Tripartite tricarboxylate transporter substrate binding protein</fullName>
    </recommendedName>
</protein>
<reference evidence="2 3" key="1">
    <citation type="submission" date="2015-01" db="EMBL/GenBank/DDBJ databases">
        <title>Draft Genome Sequences of Four Bacillus thermoamylovorans Strains, Isolated From Food Products.</title>
        <authorList>
            <person name="Krawcyk A.O."/>
            <person name="Berendsen E.M."/>
            <person name="Eijlander R.T."/>
            <person name="de Jong A."/>
            <person name="Wells-Bennik M."/>
            <person name="Kuipers O.P."/>
        </authorList>
    </citation>
    <scope>NUCLEOTIDE SEQUENCE [LARGE SCALE GENOMIC DNA]</scope>
    <source>
        <strain evidence="2 3">B4167</strain>
    </source>
</reference>
<proteinExistence type="inferred from homology"/>
<dbReference type="InterPro" id="IPR005064">
    <property type="entry name" value="BUG"/>
</dbReference>
<dbReference type="PANTHER" id="PTHR42928:SF5">
    <property type="entry name" value="BLR1237 PROTEIN"/>
    <property type="match status" value="1"/>
</dbReference>
<name>A0ABD4A3F8_9BACI</name>
<dbReference type="PROSITE" id="PS51257">
    <property type="entry name" value="PROKAR_LIPOPROTEIN"/>
    <property type="match status" value="1"/>
</dbReference>
<dbReference type="Gene3D" id="3.40.190.10">
    <property type="entry name" value="Periplasmic binding protein-like II"/>
    <property type="match status" value="1"/>
</dbReference>
<dbReference type="PIRSF" id="PIRSF017082">
    <property type="entry name" value="YflP"/>
    <property type="match status" value="1"/>
</dbReference>
<evidence type="ECO:0000313" key="3">
    <source>
        <dbReference type="Proteomes" id="UP000032076"/>
    </source>
</evidence>
<evidence type="ECO:0000313" key="2">
    <source>
        <dbReference type="EMBL" id="KIO71493.1"/>
    </source>
</evidence>
<dbReference type="Pfam" id="PF03401">
    <property type="entry name" value="TctC"/>
    <property type="match status" value="1"/>
</dbReference>
<evidence type="ECO:0000256" key="1">
    <source>
        <dbReference type="ARBA" id="ARBA00006987"/>
    </source>
</evidence>
<comment type="caution">
    <text evidence="2">The sequence shown here is derived from an EMBL/GenBank/DDBJ whole genome shotgun (WGS) entry which is preliminary data.</text>
</comment>
<dbReference type="CDD" id="cd07012">
    <property type="entry name" value="PBP2_Bug_TTT"/>
    <property type="match status" value="1"/>
</dbReference>
<dbReference type="RefSeq" id="WP_041903420.1">
    <property type="nucleotide sequence ID" value="NZ_JXLT01000038.1"/>
</dbReference>
<comment type="similarity">
    <text evidence="1">Belongs to the UPF0065 (bug) family.</text>
</comment>
<sequence>MKKLIPILFMNIIVIFTILAGCSVQNNTTESNAAKTKGTSSGNYPNRQIELVVPFAAGGGVDLAARAVADYLSKEWGQPVVVVNKTGGGGIVGAQYALLESKPDGYTVLMNNNSSTTMYEAGTTQPILTAKSHQFAARVAESPLVYAVKSDAPWKDLKEFTEWVKENPEQLTWASVGPADFSSFGVAEWLDSVGVDYTKTQMVSSEGASDSAAKVAGGHVILAVHNAGEVYSLVESGKLKVLAVQGSERSPLYPDVPTTEELGFPNLSVSWWTGISLPKDTPKDIVKKWEAAIEKMQQDKQFQAQLEKIYLQPGYLNSSDFTKKVQEEVEWYTELAEKTGIRK</sequence>
<dbReference type="SUPFAM" id="SSF53850">
    <property type="entry name" value="Periplasmic binding protein-like II"/>
    <property type="match status" value="1"/>
</dbReference>